<organism evidence="1 2">
    <name type="scientific">Symbiochloris irregularis</name>
    <dbReference type="NCBI Taxonomy" id="706552"/>
    <lineage>
        <taxon>Eukaryota</taxon>
        <taxon>Viridiplantae</taxon>
        <taxon>Chlorophyta</taxon>
        <taxon>core chlorophytes</taxon>
        <taxon>Trebouxiophyceae</taxon>
        <taxon>Trebouxiales</taxon>
        <taxon>Trebouxiaceae</taxon>
        <taxon>Symbiochloris</taxon>
    </lineage>
</organism>
<dbReference type="Proteomes" id="UP001465755">
    <property type="component" value="Unassembled WGS sequence"/>
</dbReference>
<gene>
    <name evidence="1" type="ORF">WJX73_003969</name>
</gene>
<keyword evidence="2" id="KW-1185">Reference proteome</keyword>
<name>A0AAW1NN48_9CHLO</name>
<dbReference type="AlphaFoldDB" id="A0AAW1NN48"/>
<protein>
    <recommendedName>
        <fullName evidence="3">MYND-type domain-containing protein</fullName>
    </recommendedName>
</protein>
<comment type="caution">
    <text evidence="1">The sequence shown here is derived from an EMBL/GenBank/DDBJ whole genome shotgun (WGS) entry which is preliminary data.</text>
</comment>
<proteinExistence type="predicted"/>
<dbReference type="EMBL" id="JALJOQ010000251">
    <property type="protein sequence ID" value="KAK9787265.1"/>
    <property type="molecule type" value="Genomic_DNA"/>
</dbReference>
<evidence type="ECO:0000313" key="2">
    <source>
        <dbReference type="Proteomes" id="UP001465755"/>
    </source>
</evidence>
<evidence type="ECO:0000313" key="1">
    <source>
        <dbReference type="EMBL" id="KAK9787265.1"/>
    </source>
</evidence>
<dbReference type="Gene3D" id="6.10.140.2220">
    <property type="match status" value="1"/>
</dbReference>
<accession>A0AAW1NN48</accession>
<evidence type="ECO:0008006" key="3">
    <source>
        <dbReference type="Google" id="ProtNLM"/>
    </source>
</evidence>
<reference evidence="1 2" key="1">
    <citation type="journal article" date="2024" name="Nat. Commun.">
        <title>Phylogenomics reveals the evolutionary origins of lichenization in chlorophyte algae.</title>
        <authorList>
            <person name="Puginier C."/>
            <person name="Libourel C."/>
            <person name="Otte J."/>
            <person name="Skaloud P."/>
            <person name="Haon M."/>
            <person name="Grisel S."/>
            <person name="Petersen M."/>
            <person name="Berrin J.G."/>
            <person name="Delaux P.M."/>
            <person name="Dal Grande F."/>
            <person name="Keller J."/>
        </authorList>
    </citation>
    <scope>NUCLEOTIDE SEQUENCE [LARGE SCALE GENOMIC DNA]</scope>
    <source>
        <strain evidence="1 2">SAG 2036</strain>
    </source>
</reference>
<sequence length="280" mass="30641">MCADDKKIETGDLKSLLELFRRTLAKVQGLSVQVRLDLSLLPRANPMDLDAAYTASETSSQYVYLRDLGDPSRCYNTYMSHKLLLYALATDLVEGNIAAARACLACLTAGERTASVLVYLKGIKQTANGGILIEAQFLCTTVDLPPECCQALDEARSSNVHLDEANLLDISLWKEILLSNAARLSPEYKHRCKREWGIEGSPFDVSFFAIIPNAQWDRTRTPCANESCSQPPSSHCARCKVAKYCSKEHLTGALLLPAAGLGMQERAASAADRFNGTSCL</sequence>